<organism evidence="3 4">
    <name type="scientific">Rhizoclosmatium globosum</name>
    <dbReference type="NCBI Taxonomy" id="329046"/>
    <lineage>
        <taxon>Eukaryota</taxon>
        <taxon>Fungi</taxon>
        <taxon>Fungi incertae sedis</taxon>
        <taxon>Chytridiomycota</taxon>
        <taxon>Chytridiomycota incertae sedis</taxon>
        <taxon>Chytridiomycetes</taxon>
        <taxon>Chytridiales</taxon>
        <taxon>Chytriomycetaceae</taxon>
        <taxon>Rhizoclosmatium</taxon>
    </lineage>
</organism>
<dbReference type="Proteomes" id="UP000193642">
    <property type="component" value="Unassembled WGS sequence"/>
</dbReference>
<dbReference type="AlphaFoldDB" id="A0A1Y2CXB3"/>
<evidence type="ECO:0000256" key="2">
    <source>
        <dbReference type="SAM" id="Phobius"/>
    </source>
</evidence>
<evidence type="ECO:0000313" key="4">
    <source>
        <dbReference type="Proteomes" id="UP000193642"/>
    </source>
</evidence>
<sequence length="148" mass="16186">MPVQQRRGYKADLDQAATEPLDEQQQEELIESLKTKNDESNSRITSVLLVLTVVYLLLLDPVATFAGAGADNDTGSCVKETSSHRVALALAMSAISVLGFFIDSSPLRMVYVGPLMFAGLTQWMALSMQTVGRELEELDGLRYKMKGA</sequence>
<keyword evidence="4" id="KW-1185">Reference proteome</keyword>
<evidence type="ECO:0000313" key="3">
    <source>
        <dbReference type="EMBL" id="ORY51484.1"/>
    </source>
</evidence>
<feature type="transmembrane region" description="Helical" evidence="2">
    <location>
        <begin position="44"/>
        <end position="66"/>
    </location>
</feature>
<keyword evidence="2" id="KW-0472">Membrane</keyword>
<feature type="region of interest" description="Disordered" evidence="1">
    <location>
        <begin position="1"/>
        <end position="24"/>
    </location>
</feature>
<accession>A0A1Y2CXB3</accession>
<dbReference type="EMBL" id="MCGO01000005">
    <property type="protein sequence ID" value="ORY51484.1"/>
    <property type="molecule type" value="Genomic_DNA"/>
</dbReference>
<protein>
    <submittedName>
        <fullName evidence="3">Uncharacterized protein</fullName>
    </submittedName>
</protein>
<reference evidence="3 4" key="1">
    <citation type="submission" date="2016-07" db="EMBL/GenBank/DDBJ databases">
        <title>Pervasive Adenine N6-methylation of Active Genes in Fungi.</title>
        <authorList>
            <consortium name="DOE Joint Genome Institute"/>
            <person name="Mondo S.J."/>
            <person name="Dannebaum R.O."/>
            <person name="Kuo R.C."/>
            <person name="Labutti K."/>
            <person name="Haridas S."/>
            <person name="Kuo A."/>
            <person name="Salamov A."/>
            <person name="Ahrendt S.R."/>
            <person name="Lipzen A."/>
            <person name="Sullivan W."/>
            <person name="Andreopoulos W.B."/>
            <person name="Clum A."/>
            <person name="Lindquist E."/>
            <person name="Daum C."/>
            <person name="Ramamoorthy G.K."/>
            <person name="Gryganskyi A."/>
            <person name="Culley D."/>
            <person name="Magnuson J.K."/>
            <person name="James T.Y."/>
            <person name="O'Malley M.A."/>
            <person name="Stajich J.E."/>
            <person name="Spatafora J.W."/>
            <person name="Visel A."/>
            <person name="Grigoriev I.V."/>
        </authorList>
    </citation>
    <scope>NUCLEOTIDE SEQUENCE [LARGE SCALE GENOMIC DNA]</scope>
    <source>
        <strain evidence="3 4">JEL800</strain>
    </source>
</reference>
<proteinExistence type="predicted"/>
<feature type="transmembrane region" description="Helical" evidence="2">
    <location>
        <begin position="86"/>
        <end position="102"/>
    </location>
</feature>
<gene>
    <name evidence="3" type="ORF">BCR33DRAFT_780451</name>
</gene>
<comment type="caution">
    <text evidence="3">The sequence shown here is derived from an EMBL/GenBank/DDBJ whole genome shotgun (WGS) entry which is preliminary data.</text>
</comment>
<keyword evidence="2" id="KW-0812">Transmembrane</keyword>
<evidence type="ECO:0000256" key="1">
    <source>
        <dbReference type="SAM" id="MobiDB-lite"/>
    </source>
</evidence>
<dbReference type="OrthoDB" id="2119470at2759"/>
<feature type="transmembrane region" description="Helical" evidence="2">
    <location>
        <begin position="109"/>
        <end position="126"/>
    </location>
</feature>
<keyword evidence="2" id="KW-1133">Transmembrane helix</keyword>
<name>A0A1Y2CXB3_9FUNG</name>